<feature type="transmembrane region" description="Helical" evidence="1">
    <location>
        <begin position="39"/>
        <end position="55"/>
    </location>
</feature>
<keyword evidence="1" id="KW-1133">Transmembrane helix</keyword>
<dbReference type="RefSeq" id="WP_093921004.1">
    <property type="nucleotide sequence ID" value="NZ_FONW01000010.1"/>
</dbReference>
<keyword evidence="1" id="KW-0472">Membrane</keyword>
<evidence type="ECO:0000313" key="2">
    <source>
        <dbReference type="EMBL" id="SFF60913.1"/>
    </source>
</evidence>
<dbReference type="AlphaFoldDB" id="A0A1I2K3B8"/>
<evidence type="ECO:0000313" key="3">
    <source>
        <dbReference type="Proteomes" id="UP000198964"/>
    </source>
</evidence>
<gene>
    <name evidence="2" type="ORF">SAMN05216283_110143</name>
</gene>
<proteinExistence type="predicted"/>
<name>A0A1I2K3B8_9BACT</name>
<organism evidence="2 3">
    <name type="scientific">Sunxiuqinia elliptica</name>
    <dbReference type="NCBI Taxonomy" id="655355"/>
    <lineage>
        <taxon>Bacteria</taxon>
        <taxon>Pseudomonadati</taxon>
        <taxon>Bacteroidota</taxon>
        <taxon>Bacteroidia</taxon>
        <taxon>Marinilabiliales</taxon>
        <taxon>Prolixibacteraceae</taxon>
        <taxon>Sunxiuqinia</taxon>
    </lineage>
</organism>
<keyword evidence="1" id="KW-0812">Transmembrane</keyword>
<sequence length="313" mass="35937">MKKVFFYTILILFLIITLTTLSGIVGIIPQINDKYLDKLFYSLIISLVSAVIFLFKKTDFFTDNKTAIRKREYKAFGYEYLDYTLEDTLYLDGTSISVADVKIKCIVGEVKSQSHLVSTYCDHSIEDVEIIFSANSNDSIRKINYEMEKSEKNIVSVKVNFSPSLKKGEIAEYKITTKSKGLYKLYFEDVVDGIKDGTHFCNIPMECHGLITKTPISNLVVKMNLPRKYQITDCEYFDVFPGTSYERSESEYNYIKENDSFKFINNSNDYVSLVLNVSRPVVGMTYVVKWTPPKKNNNVPQHAVKNIAQEVLI</sequence>
<feature type="transmembrane region" description="Helical" evidence="1">
    <location>
        <begin position="6"/>
        <end position="27"/>
    </location>
</feature>
<keyword evidence="3" id="KW-1185">Reference proteome</keyword>
<protein>
    <submittedName>
        <fullName evidence="2">Uncharacterized protein</fullName>
    </submittedName>
</protein>
<reference evidence="2 3" key="1">
    <citation type="submission" date="2016-10" db="EMBL/GenBank/DDBJ databases">
        <authorList>
            <person name="de Groot N.N."/>
        </authorList>
    </citation>
    <scope>NUCLEOTIDE SEQUENCE [LARGE SCALE GENOMIC DNA]</scope>
    <source>
        <strain evidence="2 3">CGMCC 1.9156</strain>
    </source>
</reference>
<accession>A0A1I2K3B8</accession>
<dbReference type="Proteomes" id="UP000198964">
    <property type="component" value="Unassembled WGS sequence"/>
</dbReference>
<dbReference type="STRING" id="655355.SAMN05216283_110143"/>
<evidence type="ECO:0000256" key="1">
    <source>
        <dbReference type="SAM" id="Phobius"/>
    </source>
</evidence>
<dbReference type="EMBL" id="FONW01000010">
    <property type="protein sequence ID" value="SFF60913.1"/>
    <property type="molecule type" value="Genomic_DNA"/>
</dbReference>